<gene>
    <name evidence="1" type="ORF">J4573_08520</name>
</gene>
<name>A0A939T2U1_9ACTN</name>
<dbReference type="AlphaFoldDB" id="A0A939T2U1"/>
<sequence length="60" mass="6460">MTGAATAGEGPIDEGHLDRQERLARLAADAELMALLAKHDFTGPVYDRFNTSWSATPGRC</sequence>
<evidence type="ECO:0000313" key="2">
    <source>
        <dbReference type="Proteomes" id="UP000669179"/>
    </source>
</evidence>
<dbReference type="RefSeq" id="WP_208254730.1">
    <property type="nucleotide sequence ID" value="NZ_JAGEOJ010000003.1"/>
</dbReference>
<evidence type="ECO:0000313" key="1">
    <source>
        <dbReference type="EMBL" id="MBO2447128.1"/>
    </source>
</evidence>
<keyword evidence="2" id="KW-1185">Reference proteome</keyword>
<accession>A0A939T2U1</accession>
<reference evidence="1" key="1">
    <citation type="submission" date="2021-03" db="EMBL/GenBank/DDBJ databases">
        <authorList>
            <person name="Kanchanasin P."/>
            <person name="Saeng-In P."/>
            <person name="Phongsopitanun W."/>
            <person name="Yuki M."/>
            <person name="Kudo T."/>
            <person name="Ohkuma M."/>
            <person name="Tanasupawat S."/>
        </authorList>
    </citation>
    <scope>NUCLEOTIDE SEQUENCE</scope>
    <source>
        <strain evidence="1">GKU 128</strain>
    </source>
</reference>
<dbReference type="EMBL" id="JAGEOJ010000003">
    <property type="protein sequence ID" value="MBO2447128.1"/>
    <property type="molecule type" value="Genomic_DNA"/>
</dbReference>
<comment type="caution">
    <text evidence="1">The sequence shown here is derived from an EMBL/GenBank/DDBJ whole genome shotgun (WGS) entry which is preliminary data.</text>
</comment>
<organism evidence="1 2">
    <name type="scientific">Actinomadura barringtoniae</name>
    <dbReference type="NCBI Taxonomy" id="1427535"/>
    <lineage>
        <taxon>Bacteria</taxon>
        <taxon>Bacillati</taxon>
        <taxon>Actinomycetota</taxon>
        <taxon>Actinomycetes</taxon>
        <taxon>Streptosporangiales</taxon>
        <taxon>Thermomonosporaceae</taxon>
        <taxon>Actinomadura</taxon>
    </lineage>
</organism>
<protein>
    <submittedName>
        <fullName evidence="1">Uncharacterized protein</fullName>
    </submittedName>
</protein>
<dbReference type="Proteomes" id="UP000669179">
    <property type="component" value="Unassembled WGS sequence"/>
</dbReference>
<proteinExistence type="predicted"/>